<keyword evidence="3" id="KW-1003">Cell membrane</keyword>
<comment type="similarity">
    <text evidence="2">Belongs to the ZIP transporter (TC 2.A.5) family.</text>
</comment>
<keyword evidence="6 11" id="KW-1133">Transmembrane helix</keyword>
<feature type="non-terminal residue" evidence="12">
    <location>
        <position position="1"/>
    </location>
</feature>
<evidence type="ECO:0000256" key="6">
    <source>
        <dbReference type="ARBA" id="ARBA00022989"/>
    </source>
</evidence>
<comment type="caution">
    <text evidence="12">The sequence shown here is derived from an EMBL/GenBank/DDBJ whole genome shotgun (WGS) entry which is preliminary data.</text>
</comment>
<dbReference type="OrthoDB" id="262547at2759"/>
<evidence type="ECO:0000256" key="7">
    <source>
        <dbReference type="ARBA" id="ARBA00023136"/>
    </source>
</evidence>
<comment type="subcellular location">
    <subcellularLocation>
        <location evidence="1">Cell membrane</location>
        <topology evidence="1">Multi-pass membrane protein</topology>
    </subcellularLocation>
</comment>
<evidence type="ECO:0000256" key="5">
    <source>
        <dbReference type="ARBA" id="ARBA00022833"/>
    </source>
</evidence>
<dbReference type="Pfam" id="PF02535">
    <property type="entry name" value="Zip"/>
    <property type="match status" value="1"/>
</dbReference>
<name>A0A0T6BEW6_9SCAR</name>
<accession>A0A0T6BEW6</accession>
<keyword evidence="13" id="KW-1185">Reference proteome</keyword>
<organism evidence="12 13">
    <name type="scientific">Oryctes borbonicus</name>
    <dbReference type="NCBI Taxonomy" id="1629725"/>
    <lineage>
        <taxon>Eukaryota</taxon>
        <taxon>Metazoa</taxon>
        <taxon>Ecdysozoa</taxon>
        <taxon>Arthropoda</taxon>
        <taxon>Hexapoda</taxon>
        <taxon>Insecta</taxon>
        <taxon>Pterygota</taxon>
        <taxon>Neoptera</taxon>
        <taxon>Endopterygota</taxon>
        <taxon>Coleoptera</taxon>
        <taxon>Polyphaga</taxon>
        <taxon>Scarabaeiformia</taxon>
        <taxon>Scarabaeidae</taxon>
        <taxon>Dynastinae</taxon>
        <taxon>Oryctes</taxon>
    </lineage>
</organism>
<dbReference type="GO" id="GO:0005886">
    <property type="term" value="C:plasma membrane"/>
    <property type="evidence" value="ECO:0007669"/>
    <property type="project" value="UniProtKB-SubCell"/>
</dbReference>
<keyword evidence="7 11" id="KW-0472">Membrane</keyword>
<dbReference type="InterPro" id="IPR003689">
    <property type="entry name" value="ZIP"/>
</dbReference>
<dbReference type="PANTHER" id="PTHR11040:SF211">
    <property type="entry name" value="ZINC TRANSPORTER ZIP11"/>
    <property type="match status" value="1"/>
</dbReference>
<evidence type="ECO:0000256" key="9">
    <source>
        <dbReference type="ARBA" id="ARBA00042540"/>
    </source>
</evidence>
<evidence type="ECO:0000256" key="1">
    <source>
        <dbReference type="ARBA" id="ARBA00004651"/>
    </source>
</evidence>
<evidence type="ECO:0000256" key="10">
    <source>
        <dbReference type="ARBA" id="ARBA00042973"/>
    </source>
</evidence>
<gene>
    <name evidence="12" type="ORF">AMK59_1666</name>
</gene>
<keyword evidence="5" id="KW-0862">Zinc</keyword>
<evidence type="ECO:0000256" key="11">
    <source>
        <dbReference type="SAM" id="Phobius"/>
    </source>
</evidence>
<reference evidence="12 13" key="1">
    <citation type="submission" date="2015-09" db="EMBL/GenBank/DDBJ databases">
        <title>Draft genome of the scarab beetle Oryctes borbonicus.</title>
        <authorList>
            <person name="Meyer J.M."/>
            <person name="Markov G.V."/>
            <person name="Baskaran P."/>
            <person name="Herrmann M."/>
            <person name="Sommer R.J."/>
            <person name="Roedelsperger C."/>
        </authorList>
    </citation>
    <scope>NUCLEOTIDE SEQUENCE [LARGE SCALE GENOMIC DNA]</scope>
    <source>
        <strain evidence="12">OB123</strain>
        <tissue evidence="12">Whole animal</tissue>
    </source>
</reference>
<evidence type="ECO:0000313" key="13">
    <source>
        <dbReference type="Proteomes" id="UP000051574"/>
    </source>
</evidence>
<evidence type="ECO:0000256" key="8">
    <source>
        <dbReference type="ARBA" id="ARBA00040593"/>
    </source>
</evidence>
<evidence type="ECO:0000256" key="4">
    <source>
        <dbReference type="ARBA" id="ARBA00022692"/>
    </source>
</evidence>
<evidence type="ECO:0000313" key="12">
    <source>
        <dbReference type="EMBL" id="KRT85739.1"/>
    </source>
</evidence>
<keyword evidence="4 11" id="KW-0812">Transmembrane</keyword>
<feature type="transmembrane region" description="Helical" evidence="11">
    <location>
        <begin position="51"/>
        <end position="83"/>
    </location>
</feature>
<evidence type="ECO:0000256" key="3">
    <source>
        <dbReference type="ARBA" id="ARBA00022475"/>
    </source>
</evidence>
<evidence type="ECO:0000256" key="2">
    <source>
        <dbReference type="ARBA" id="ARBA00006939"/>
    </source>
</evidence>
<dbReference type="EMBL" id="LJIG01001201">
    <property type="protein sequence ID" value="KRT85739.1"/>
    <property type="molecule type" value="Genomic_DNA"/>
</dbReference>
<dbReference type="PANTHER" id="PTHR11040">
    <property type="entry name" value="ZINC/IRON TRANSPORTER"/>
    <property type="match status" value="1"/>
</dbReference>
<dbReference type="AlphaFoldDB" id="A0A0T6BEW6"/>
<proteinExistence type="inferred from homology"/>
<dbReference type="Proteomes" id="UP000051574">
    <property type="component" value="Unassembled WGS sequence"/>
</dbReference>
<protein>
    <recommendedName>
        <fullName evidence="8">Zinc transporter ZIP11</fullName>
    </recommendedName>
    <alternativeName>
        <fullName evidence="9">Solute carrier family 39 member 11</fullName>
    </alternativeName>
    <alternativeName>
        <fullName evidence="10">Zrt- and Irt-like protein 11</fullName>
    </alternativeName>
</protein>
<dbReference type="GO" id="GO:0005385">
    <property type="term" value="F:zinc ion transmembrane transporter activity"/>
    <property type="evidence" value="ECO:0007669"/>
    <property type="project" value="TreeGrafter"/>
</dbReference>
<sequence length="120" mass="13003">IFSFCYRNLAIGIGIQNFPEGLAVSLPLHAAGFSTLRSLWYGQLSGMVEPVFGVLGALTVALATPVLPYALAFAAGAMIYVVVDDIIPEANTKFFKLAHFGHLISFSRLKMSTRLINKVQ</sequence>